<comment type="caution">
    <text evidence="1">The sequence shown here is derived from an EMBL/GenBank/DDBJ whole genome shotgun (WGS) entry which is preliminary data.</text>
</comment>
<name>A0AA92T232_9BACT</name>
<accession>A0AA92T232</accession>
<protein>
    <submittedName>
        <fullName evidence="1">Uncharacterized protein</fullName>
    </submittedName>
</protein>
<reference evidence="1 2" key="1">
    <citation type="submission" date="2018-08" db="EMBL/GenBank/DDBJ databases">
        <title>A genome reference for cultivated species of the human gut microbiota.</title>
        <authorList>
            <person name="Zou Y."/>
            <person name="Xue W."/>
            <person name="Luo G."/>
        </authorList>
    </citation>
    <scope>NUCLEOTIDE SEQUENCE [LARGE SCALE GENOMIC DNA]</scope>
    <source>
        <strain evidence="1 2">OM06-11</strain>
    </source>
</reference>
<dbReference type="AlphaFoldDB" id="A0AA92T232"/>
<sequence>MGSKGHLGKKNCIFSASQKFHCVKIIMFLRNETIFLPKTPLGTEKKANFANVWQFILLLFP</sequence>
<dbReference type="EMBL" id="QSUC01000046">
    <property type="protein sequence ID" value="RGN05156.1"/>
    <property type="molecule type" value="Genomic_DNA"/>
</dbReference>
<evidence type="ECO:0000313" key="1">
    <source>
        <dbReference type="EMBL" id="RGN05156.1"/>
    </source>
</evidence>
<proteinExistence type="predicted"/>
<organism evidence="1 2">
    <name type="scientific">Segatella copri</name>
    <dbReference type="NCBI Taxonomy" id="165179"/>
    <lineage>
        <taxon>Bacteria</taxon>
        <taxon>Pseudomonadati</taxon>
        <taxon>Bacteroidota</taxon>
        <taxon>Bacteroidia</taxon>
        <taxon>Bacteroidales</taxon>
        <taxon>Prevotellaceae</taxon>
        <taxon>Segatella</taxon>
    </lineage>
</organism>
<dbReference type="Proteomes" id="UP000261245">
    <property type="component" value="Unassembled WGS sequence"/>
</dbReference>
<evidence type="ECO:0000313" key="2">
    <source>
        <dbReference type="Proteomes" id="UP000261245"/>
    </source>
</evidence>
<gene>
    <name evidence="1" type="ORF">DXB80_12740</name>
</gene>